<evidence type="ECO:0000313" key="2">
    <source>
        <dbReference type="Proteomes" id="UP000013521"/>
    </source>
</evidence>
<dbReference type="Pfam" id="PF00067">
    <property type="entry name" value="p450"/>
    <property type="match status" value="1"/>
</dbReference>
<sequence>MAYSLGITLVAAYFLWSLYALVRNILLAKSIGIPVVWSPVSAENPVWLACNKTLVPYLQKLPFGLGDWTDHGTLDWTWKDRLNGAQMHTKYGKLFAHATPGKLEIFTVDAAISDQVLTKKREFPKPFEVAQILDVYGPSLGSVDDENWARHRKITAGSFADKNNRLVWRESVRQAKQMAELAAREPATRSVTKDTLTLSIHVLTSAAFGIEYDFRSSSEEIIPEGHQRSYRQCLQAVLHDVLILLIVPKFIYSLPLLPQKLADFRDASREFKQYMVESVEACKHAVASGTVKGSNLLVSLVEKNEEARSIIEAGGPTSGKGLKGLRDDELYGNLFVYSFGGHETTAHTLSYAIYLLAAFPNVQDWLVEELKAVSCDLSADAAFDEAFLQLKRCLAVMVSRT</sequence>
<dbReference type="AlphaFoldDB" id="R1GV32"/>
<dbReference type="GO" id="GO:0016705">
    <property type="term" value="F:oxidoreductase activity, acting on paired donors, with incorporation or reduction of molecular oxygen"/>
    <property type="evidence" value="ECO:0007669"/>
    <property type="project" value="InterPro"/>
</dbReference>
<dbReference type="EMBL" id="KB916039">
    <property type="protein sequence ID" value="EOD49939.1"/>
    <property type="molecule type" value="Genomic_DNA"/>
</dbReference>
<dbReference type="HOGENOM" id="CLU_001570_25_2_1"/>
<dbReference type="Proteomes" id="UP000013521">
    <property type="component" value="Unassembled WGS sequence"/>
</dbReference>
<dbReference type="GO" id="GO:0005506">
    <property type="term" value="F:iron ion binding"/>
    <property type="evidence" value="ECO:0007669"/>
    <property type="project" value="InterPro"/>
</dbReference>
<proteinExistence type="predicted"/>
<dbReference type="GO" id="GO:0004497">
    <property type="term" value="F:monooxygenase activity"/>
    <property type="evidence" value="ECO:0007669"/>
    <property type="project" value="InterPro"/>
</dbReference>
<dbReference type="InterPro" id="IPR036396">
    <property type="entry name" value="Cyt_P450_sf"/>
</dbReference>
<organism evidence="1 2">
    <name type="scientific">Botryosphaeria parva (strain UCR-NP2)</name>
    <name type="common">Grapevine canker fungus</name>
    <name type="synonym">Neofusicoccum parvum</name>
    <dbReference type="NCBI Taxonomy" id="1287680"/>
    <lineage>
        <taxon>Eukaryota</taxon>
        <taxon>Fungi</taxon>
        <taxon>Dikarya</taxon>
        <taxon>Ascomycota</taxon>
        <taxon>Pezizomycotina</taxon>
        <taxon>Dothideomycetes</taxon>
        <taxon>Dothideomycetes incertae sedis</taxon>
        <taxon>Botryosphaeriales</taxon>
        <taxon>Botryosphaeriaceae</taxon>
        <taxon>Neofusicoccum</taxon>
    </lineage>
</organism>
<reference evidence="2" key="1">
    <citation type="journal article" date="2013" name="Genome Announc.">
        <title>Draft genome sequence of Neofusicoccum parvum isolate UCR-NP2, a fungal vascular pathogen associated with grapevine cankers.</title>
        <authorList>
            <person name="Blanco-Ulate B."/>
            <person name="Rolshausen P."/>
            <person name="Cantu D."/>
        </authorList>
    </citation>
    <scope>NUCLEOTIDE SEQUENCE [LARGE SCALE GENOMIC DNA]</scope>
    <source>
        <strain evidence="2">UCR-NP2</strain>
    </source>
</reference>
<dbReference type="GO" id="GO:0020037">
    <property type="term" value="F:heme binding"/>
    <property type="evidence" value="ECO:0007669"/>
    <property type="project" value="InterPro"/>
</dbReference>
<dbReference type="OMA" id="PCFNERA"/>
<name>R1GV32_BOTPV</name>
<protein>
    <submittedName>
        <fullName evidence="1">Putative cytochrome p450 protein</fullName>
    </submittedName>
</protein>
<evidence type="ECO:0000313" key="1">
    <source>
        <dbReference type="EMBL" id="EOD49939.1"/>
    </source>
</evidence>
<dbReference type="InterPro" id="IPR001128">
    <property type="entry name" value="Cyt_P450"/>
</dbReference>
<dbReference type="Gene3D" id="1.10.630.10">
    <property type="entry name" value="Cytochrome P450"/>
    <property type="match status" value="1"/>
</dbReference>
<accession>R1GV32</accession>
<gene>
    <name evidence="1" type="ORF">UCRNP2_3310</name>
</gene>
<dbReference type="SUPFAM" id="SSF48264">
    <property type="entry name" value="Cytochrome P450"/>
    <property type="match status" value="1"/>
</dbReference>
<dbReference type="InterPro" id="IPR050121">
    <property type="entry name" value="Cytochrome_P450_monoxygenase"/>
</dbReference>
<dbReference type="KEGG" id="npa:UCRNP2_3310"/>
<dbReference type="PANTHER" id="PTHR24305">
    <property type="entry name" value="CYTOCHROME P450"/>
    <property type="match status" value="1"/>
</dbReference>
<dbReference type="OrthoDB" id="1470350at2759"/>
<dbReference type="eggNOG" id="KOG0158">
    <property type="taxonomic scope" value="Eukaryota"/>
</dbReference>
<dbReference type="PANTHER" id="PTHR24305:SF223">
    <property type="entry name" value="CYTOCHROME P450-DIT2"/>
    <property type="match status" value="1"/>
</dbReference>